<keyword evidence="3" id="KW-1185">Reference proteome</keyword>
<dbReference type="Proteomes" id="UP000887572">
    <property type="component" value="Unplaced"/>
</dbReference>
<proteinExistence type="predicted"/>
<evidence type="ECO:0000256" key="1">
    <source>
        <dbReference type="ARBA" id="ARBA00022741"/>
    </source>
</evidence>
<reference evidence="4" key="1">
    <citation type="submission" date="2022-11" db="UniProtKB">
        <authorList>
            <consortium name="WormBaseParasite"/>
        </authorList>
    </citation>
    <scope>IDENTIFICATION</scope>
</reference>
<dbReference type="PANTHER" id="PTHR45782">
    <property type="entry name" value="MITOCHONDRIAL RIBOSOME-ASSOCIATED GTPASE 1"/>
    <property type="match status" value="1"/>
</dbReference>
<organism evidence="3 4">
    <name type="scientific">Globodera rostochiensis</name>
    <name type="common">Golden nematode worm</name>
    <name type="synonym">Heterodera rostochiensis</name>
    <dbReference type="NCBI Taxonomy" id="31243"/>
    <lineage>
        <taxon>Eukaryota</taxon>
        <taxon>Metazoa</taxon>
        <taxon>Ecdysozoa</taxon>
        <taxon>Nematoda</taxon>
        <taxon>Chromadorea</taxon>
        <taxon>Rhabditida</taxon>
        <taxon>Tylenchina</taxon>
        <taxon>Tylenchomorpha</taxon>
        <taxon>Tylenchoidea</taxon>
        <taxon>Heteroderidae</taxon>
        <taxon>Heteroderinae</taxon>
        <taxon>Globodera</taxon>
    </lineage>
</organism>
<dbReference type="Gene3D" id="1.10.1580.10">
    <property type="match status" value="1"/>
</dbReference>
<keyword evidence="1" id="KW-0547">Nucleotide-binding</keyword>
<evidence type="ECO:0000313" key="3">
    <source>
        <dbReference type="Proteomes" id="UP000887572"/>
    </source>
</evidence>
<dbReference type="GO" id="GO:0003924">
    <property type="term" value="F:GTPase activity"/>
    <property type="evidence" value="ECO:0007669"/>
    <property type="project" value="TreeGrafter"/>
</dbReference>
<dbReference type="GO" id="GO:0005739">
    <property type="term" value="C:mitochondrion"/>
    <property type="evidence" value="ECO:0007669"/>
    <property type="project" value="TreeGrafter"/>
</dbReference>
<keyword evidence="2" id="KW-0342">GTP-binding</keyword>
<sequence>MKLAICNLVLESTTKPNFVADYLLYFMNKFGDFSYVDFLKMDAPSNDIKRVLLAVSKLQNITTKVYNVPGVERAWDTHSAGKNFLELFQKRATDRFLDRDLL</sequence>
<evidence type="ECO:0000256" key="2">
    <source>
        <dbReference type="ARBA" id="ARBA00023134"/>
    </source>
</evidence>
<dbReference type="PANTHER" id="PTHR45782:SF4">
    <property type="entry name" value="MITOCHONDRIAL RIBOSOME-ASSOCIATED GTPASE 1"/>
    <property type="match status" value="1"/>
</dbReference>
<dbReference type="AlphaFoldDB" id="A0A914HS80"/>
<name>A0A914HS80_GLORO</name>
<dbReference type="WBParaSite" id="Gr19_v10_g4178.t1">
    <property type="protein sequence ID" value="Gr19_v10_g4178.t1"/>
    <property type="gene ID" value="Gr19_v10_g4178"/>
</dbReference>
<evidence type="ECO:0000313" key="4">
    <source>
        <dbReference type="WBParaSite" id="Gr19_v10_g4178.t1"/>
    </source>
</evidence>
<dbReference type="InterPro" id="IPR023179">
    <property type="entry name" value="GTP-bd_ortho_bundle_sf"/>
</dbReference>
<dbReference type="GO" id="GO:0032543">
    <property type="term" value="P:mitochondrial translation"/>
    <property type="evidence" value="ECO:0007669"/>
    <property type="project" value="TreeGrafter"/>
</dbReference>
<protein>
    <submittedName>
        <fullName evidence="4">Uncharacterized protein</fullName>
    </submittedName>
</protein>
<accession>A0A914HS80</accession>
<dbReference type="GO" id="GO:0005525">
    <property type="term" value="F:GTP binding"/>
    <property type="evidence" value="ECO:0007669"/>
    <property type="project" value="UniProtKB-KW"/>
</dbReference>